<dbReference type="GO" id="GO:1902201">
    <property type="term" value="P:negative regulation of bacterial-type flagellum-dependent cell motility"/>
    <property type="evidence" value="ECO:0007669"/>
    <property type="project" value="TreeGrafter"/>
</dbReference>
<dbReference type="InterPro" id="IPR050469">
    <property type="entry name" value="Diguanylate_Cyclase"/>
</dbReference>
<dbReference type="SUPFAM" id="SSF55073">
    <property type="entry name" value="Nucleotide cyclase"/>
    <property type="match status" value="1"/>
</dbReference>
<evidence type="ECO:0000256" key="1">
    <source>
        <dbReference type="ARBA" id="ARBA00012528"/>
    </source>
</evidence>
<dbReference type="GO" id="GO:0005886">
    <property type="term" value="C:plasma membrane"/>
    <property type="evidence" value="ECO:0007669"/>
    <property type="project" value="TreeGrafter"/>
</dbReference>
<feature type="transmembrane region" description="Helical" evidence="3">
    <location>
        <begin position="95"/>
        <end position="118"/>
    </location>
</feature>
<evidence type="ECO:0000313" key="5">
    <source>
        <dbReference type="EMBL" id="NLR76930.1"/>
    </source>
</evidence>
<evidence type="ECO:0000256" key="2">
    <source>
        <dbReference type="ARBA" id="ARBA00034247"/>
    </source>
</evidence>
<dbReference type="PANTHER" id="PTHR45138:SF9">
    <property type="entry name" value="DIGUANYLATE CYCLASE DGCM-RELATED"/>
    <property type="match status" value="1"/>
</dbReference>
<feature type="domain" description="GGDEF" evidence="4">
    <location>
        <begin position="265"/>
        <end position="397"/>
    </location>
</feature>
<keyword evidence="6" id="KW-1185">Reference proteome</keyword>
<feature type="transmembrane region" description="Helical" evidence="3">
    <location>
        <begin position="35"/>
        <end position="55"/>
    </location>
</feature>
<feature type="transmembrane region" description="Helical" evidence="3">
    <location>
        <begin position="61"/>
        <end position="83"/>
    </location>
</feature>
<feature type="transmembrane region" description="Helical" evidence="3">
    <location>
        <begin position="124"/>
        <end position="145"/>
    </location>
</feature>
<dbReference type="Pfam" id="PF00990">
    <property type="entry name" value="GGDEF"/>
    <property type="match status" value="1"/>
</dbReference>
<keyword evidence="3" id="KW-0812">Transmembrane</keyword>
<evidence type="ECO:0000259" key="4">
    <source>
        <dbReference type="PROSITE" id="PS50887"/>
    </source>
</evidence>
<keyword evidence="3" id="KW-1133">Transmembrane helix</keyword>
<dbReference type="InterPro" id="IPR043128">
    <property type="entry name" value="Rev_trsase/Diguanyl_cyclase"/>
</dbReference>
<dbReference type="FunFam" id="3.30.70.270:FF:000001">
    <property type="entry name" value="Diguanylate cyclase domain protein"/>
    <property type="match status" value="1"/>
</dbReference>
<dbReference type="NCBIfam" id="TIGR00254">
    <property type="entry name" value="GGDEF"/>
    <property type="match status" value="1"/>
</dbReference>
<comment type="caution">
    <text evidence="5">The sequence shown here is derived from an EMBL/GenBank/DDBJ whole genome shotgun (WGS) entry which is preliminary data.</text>
</comment>
<dbReference type="GO" id="GO:0052621">
    <property type="term" value="F:diguanylate cyclase activity"/>
    <property type="evidence" value="ECO:0007669"/>
    <property type="project" value="UniProtKB-EC"/>
</dbReference>
<dbReference type="PANTHER" id="PTHR45138">
    <property type="entry name" value="REGULATORY COMPONENTS OF SENSORY TRANSDUCTION SYSTEM"/>
    <property type="match status" value="1"/>
</dbReference>
<dbReference type="EMBL" id="JABAIM010000005">
    <property type="protein sequence ID" value="NLR76930.1"/>
    <property type="molecule type" value="Genomic_DNA"/>
</dbReference>
<dbReference type="InterPro" id="IPR029787">
    <property type="entry name" value="Nucleotide_cyclase"/>
</dbReference>
<organism evidence="5 6">
    <name type="scientific">Leeia aquatica</name>
    <dbReference type="NCBI Taxonomy" id="2725557"/>
    <lineage>
        <taxon>Bacteria</taxon>
        <taxon>Pseudomonadati</taxon>
        <taxon>Pseudomonadota</taxon>
        <taxon>Betaproteobacteria</taxon>
        <taxon>Neisseriales</taxon>
        <taxon>Leeiaceae</taxon>
        <taxon>Leeia</taxon>
    </lineage>
</organism>
<proteinExistence type="predicted"/>
<gene>
    <name evidence="5" type="ORF">HF682_17310</name>
</gene>
<protein>
    <recommendedName>
        <fullName evidence="1">diguanylate cyclase</fullName>
        <ecNumber evidence="1">2.7.7.65</ecNumber>
    </recommendedName>
</protein>
<dbReference type="RefSeq" id="WP_168878596.1">
    <property type="nucleotide sequence ID" value="NZ_JABAIM010000005.1"/>
</dbReference>
<reference evidence="5 6" key="1">
    <citation type="submission" date="2020-04" db="EMBL/GenBank/DDBJ databases">
        <title>Draft genome of Leeia sp. IMCC25680.</title>
        <authorList>
            <person name="Song J."/>
            <person name="Cho J.-C."/>
        </authorList>
    </citation>
    <scope>NUCLEOTIDE SEQUENCE [LARGE SCALE GENOMIC DNA]</scope>
    <source>
        <strain evidence="5 6">IMCC25680</strain>
    </source>
</reference>
<evidence type="ECO:0000313" key="6">
    <source>
        <dbReference type="Proteomes" id="UP000587991"/>
    </source>
</evidence>
<evidence type="ECO:0000256" key="3">
    <source>
        <dbReference type="SAM" id="Phobius"/>
    </source>
</evidence>
<dbReference type="Gene3D" id="3.30.70.270">
    <property type="match status" value="1"/>
</dbReference>
<dbReference type="InterPro" id="IPR000160">
    <property type="entry name" value="GGDEF_dom"/>
</dbReference>
<feature type="transmembrane region" description="Helical" evidence="3">
    <location>
        <begin position="152"/>
        <end position="169"/>
    </location>
</feature>
<dbReference type="CDD" id="cd01949">
    <property type="entry name" value="GGDEF"/>
    <property type="match status" value="1"/>
</dbReference>
<dbReference type="Proteomes" id="UP000587991">
    <property type="component" value="Unassembled WGS sequence"/>
</dbReference>
<name>A0A847S0R3_9NEIS</name>
<dbReference type="PROSITE" id="PS50887">
    <property type="entry name" value="GGDEF"/>
    <property type="match status" value="1"/>
</dbReference>
<accession>A0A847S0R3</accession>
<dbReference type="SMART" id="SM00267">
    <property type="entry name" value="GGDEF"/>
    <property type="match status" value="1"/>
</dbReference>
<feature type="transmembrane region" description="Helical" evidence="3">
    <location>
        <begin position="175"/>
        <end position="195"/>
    </location>
</feature>
<dbReference type="AlphaFoldDB" id="A0A847S0R3"/>
<comment type="catalytic activity">
    <reaction evidence="2">
        <text>2 GTP = 3',3'-c-di-GMP + 2 diphosphate</text>
        <dbReference type="Rhea" id="RHEA:24898"/>
        <dbReference type="ChEBI" id="CHEBI:33019"/>
        <dbReference type="ChEBI" id="CHEBI:37565"/>
        <dbReference type="ChEBI" id="CHEBI:58805"/>
        <dbReference type="EC" id="2.7.7.65"/>
    </reaction>
</comment>
<sequence length="402" mass="45836">MIATPLAERSLYSGSHAARQLVRLQLLRQLFDQGLLTIFIAPFAYLLILHILSPVTSRPLLWAWTGLLALEWVYHLGITLWFRRRERRVEEVPRWLTAKCISTILSSVALSAVGWLVFPPWDQFTYILMLFIFLSTATAVTAVAFSAFKRMLLLYNVISWLPFLLQLLFSSQSQAFLLGLGGLLYLTVTLIYGWGVHRIYHNGVMLQVTNAQLVADLSASKTELERALQRSEGLARRDELTGLYNRREMWVRLDTQLKLQQRLEQPFCFALLDLDFFKSINDQHGHLVGDEVLRTLAQLTQSCLRDIDFIARYGGEEFAVILPQTRLQEAEQSMERLRQHVAAHSLQVDGQSLRITVSIGLTQYRAGEPLNITLARADSALYQAKAAGRNQVICDFDVLQSR</sequence>
<dbReference type="GO" id="GO:0043709">
    <property type="term" value="P:cell adhesion involved in single-species biofilm formation"/>
    <property type="evidence" value="ECO:0007669"/>
    <property type="project" value="TreeGrafter"/>
</dbReference>
<dbReference type="EC" id="2.7.7.65" evidence="1"/>
<keyword evidence="3" id="KW-0472">Membrane</keyword>